<dbReference type="Proteomes" id="UP000256845">
    <property type="component" value="Unassembled WGS sequence"/>
</dbReference>
<keyword evidence="2" id="KW-0012">Acyltransferase</keyword>
<evidence type="ECO:0000256" key="1">
    <source>
        <dbReference type="ARBA" id="ARBA00022679"/>
    </source>
</evidence>
<evidence type="ECO:0000256" key="2">
    <source>
        <dbReference type="ARBA" id="ARBA00023315"/>
    </source>
</evidence>
<dbReference type="PROSITE" id="PS51186">
    <property type="entry name" value="GNAT"/>
    <property type="match status" value="1"/>
</dbReference>
<evidence type="ECO:0000313" key="5">
    <source>
        <dbReference type="Proteomes" id="UP000256845"/>
    </source>
</evidence>
<dbReference type="EMBL" id="QRDW01000016">
    <property type="protein sequence ID" value="RED44170.1"/>
    <property type="molecule type" value="Genomic_DNA"/>
</dbReference>
<dbReference type="InterPro" id="IPR016181">
    <property type="entry name" value="Acyl_CoA_acyltransferase"/>
</dbReference>
<dbReference type="GO" id="GO:0016747">
    <property type="term" value="F:acyltransferase activity, transferring groups other than amino-acyl groups"/>
    <property type="evidence" value="ECO:0007669"/>
    <property type="project" value="InterPro"/>
</dbReference>
<dbReference type="Gene3D" id="3.40.630.30">
    <property type="match status" value="1"/>
</dbReference>
<comment type="caution">
    <text evidence="4">The sequence shown here is derived from an EMBL/GenBank/DDBJ whole genome shotgun (WGS) entry which is preliminary data.</text>
</comment>
<dbReference type="InterPro" id="IPR000182">
    <property type="entry name" value="GNAT_dom"/>
</dbReference>
<dbReference type="CDD" id="cd04301">
    <property type="entry name" value="NAT_SF"/>
    <property type="match status" value="1"/>
</dbReference>
<keyword evidence="1 4" id="KW-0808">Transferase</keyword>
<protein>
    <submittedName>
        <fullName evidence="4">Ribosomal-protein-alanine acetyltransferase</fullName>
    </submittedName>
</protein>
<dbReference type="InterPro" id="IPR050832">
    <property type="entry name" value="Bact_Acetyltransf"/>
</dbReference>
<dbReference type="Gene3D" id="3.90.70.10">
    <property type="entry name" value="Cysteine proteinases"/>
    <property type="match status" value="1"/>
</dbReference>
<organism evidence="4 5">
    <name type="scientific">Aestuariispira insulae</name>
    <dbReference type="NCBI Taxonomy" id="1461337"/>
    <lineage>
        <taxon>Bacteria</taxon>
        <taxon>Pseudomonadati</taxon>
        <taxon>Pseudomonadota</taxon>
        <taxon>Alphaproteobacteria</taxon>
        <taxon>Rhodospirillales</taxon>
        <taxon>Kiloniellaceae</taxon>
        <taxon>Aestuariispira</taxon>
    </lineage>
</organism>
<dbReference type="PANTHER" id="PTHR43877">
    <property type="entry name" value="AMINOALKYLPHOSPHONATE N-ACETYLTRANSFERASE-RELATED-RELATED"/>
    <property type="match status" value="1"/>
</dbReference>
<proteinExistence type="predicted"/>
<sequence>MQKKMIRIATREDIPALLDLENSSFRTDRLSPRRFRYFLTKAHACLFVFEEDSRLLGYSLVLFHKNTSLARLYSIAVSQSARGRGIGRALINAAEESALDHKATRIRLEVHQNNQAAQDLYRREGYKVFARYLDYYEDHADALRMEKHLAKHLARDLDRVPYYRQTLDFTCGPSCLIMAMRAQSPNIPADRILELKLWREATTIFMTSGHGGCGALGLALAAHKRGFPVSVSMSDETGMFLDSVRTDEKRQVVQLVEEDFQARATEAGIPVSPAPMTAGNLIEQLDRGAIPIVLISTYRLTGDKVPHWVVVTAHDDRFLYINDPFADEKDNRSDLDCIGIPIAPAELERMMRFGAKKHYAAIIMDPPHNQIPGPQG</sequence>
<dbReference type="Pfam" id="PF00583">
    <property type="entry name" value="Acetyltransf_1"/>
    <property type="match status" value="1"/>
</dbReference>
<feature type="domain" description="N-acetyltransferase" evidence="3">
    <location>
        <begin position="4"/>
        <end position="150"/>
    </location>
</feature>
<dbReference type="RefSeq" id="WP_218044770.1">
    <property type="nucleotide sequence ID" value="NZ_QRDW01000016.1"/>
</dbReference>
<keyword evidence="5" id="KW-1185">Reference proteome</keyword>
<gene>
    <name evidence="4" type="ORF">DFP90_11611</name>
</gene>
<dbReference type="AlphaFoldDB" id="A0A3D9H3W1"/>
<dbReference type="PANTHER" id="PTHR43877:SF2">
    <property type="entry name" value="AMINOALKYLPHOSPHONATE N-ACETYLTRANSFERASE-RELATED"/>
    <property type="match status" value="1"/>
</dbReference>
<dbReference type="SUPFAM" id="SSF55729">
    <property type="entry name" value="Acyl-CoA N-acyltransferases (Nat)"/>
    <property type="match status" value="1"/>
</dbReference>
<evidence type="ECO:0000259" key="3">
    <source>
        <dbReference type="PROSITE" id="PS51186"/>
    </source>
</evidence>
<name>A0A3D9H3W1_9PROT</name>
<dbReference type="InterPro" id="IPR021770">
    <property type="entry name" value="DUF3335"/>
</dbReference>
<evidence type="ECO:0000313" key="4">
    <source>
        <dbReference type="EMBL" id="RED44170.1"/>
    </source>
</evidence>
<dbReference type="Pfam" id="PF11814">
    <property type="entry name" value="DUF3335"/>
    <property type="match status" value="1"/>
</dbReference>
<reference evidence="4 5" key="1">
    <citation type="submission" date="2018-07" db="EMBL/GenBank/DDBJ databases">
        <title>Genomic Encyclopedia of Type Strains, Phase III (KMG-III): the genomes of soil and plant-associated and newly described type strains.</title>
        <authorList>
            <person name="Whitman W."/>
        </authorList>
    </citation>
    <scope>NUCLEOTIDE SEQUENCE [LARGE SCALE GENOMIC DNA]</scope>
    <source>
        <strain evidence="4 5">CECT 8488</strain>
    </source>
</reference>
<accession>A0A3D9H3W1</accession>